<dbReference type="Proteomes" id="UP000187209">
    <property type="component" value="Unassembled WGS sequence"/>
</dbReference>
<dbReference type="PANTHER" id="PTHR47980">
    <property type="entry name" value="LD44762P"/>
    <property type="match status" value="1"/>
</dbReference>
<evidence type="ECO:0000256" key="8">
    <source>
        <dbReference type="ARBA" id="ARBA00023289"/>
    </source>
</evidence>
<accession>A0A1R2BGF1</accession>
<dbReference type="SUPFAM" id="SSF52540">
    <property type="entry name" value="P-loop containing nucleoside triphosphate hydrolases"/>
    <property type="match status" value="1"/>
</dbReference>
<keyword evidence="3" id="KW-1003">Cell membrane</keyword>
<comment type="similarity">
    <text evidence="2">Belongs to the small GTPase superfamily. Rab family.</text>
</comment>
<dbReference type="Pfam" id="PF00071">
    <property type="entry name" value="Ras"/>
    <property type="match status" value="1"/>
</dbReference>
<dbReference type="AlphaFoldDB" id="A0A1R2BGF1"/>
<evidence type="ECO:0000256" key="7">
    <source>
        <dbReference type="ARBA" id="ARBA00023288"/>
    </source>
</evidence>
<dbReference type="GO" id="GO:0003924">
    <property type="term" value="F:GTPase activity"/>
    <property type="evidence" value="ECO:0007669"/>
    <property type="project" value="InterPro"/>
</dbReference>
<dbReference type="InterPro" id="IPR050305">
    <property type="entry name" value="Small_GTPase_Rab"/>
</dbReference>
<dbReference type="InterPro" id="IPR005225">
    <property type="entry name" value="Small_GTP-bd"/>
</dbReference>
<keyword evidence="10" id="KW-1185">Reference proteome</keyword>
<dbReference type="SMART" id="SM00176">
    <property type="entry name" value="RAN"/>
    <property type="match status" value="1"/>
</dbReference>
<dbReference type="OrthoDB" id="9989112at2759"/>
<evidence type="ECO:0000256" key="3">
    <source>
        <dbReference type="ARBA" id="ARBA00022475"/>
    </source>
</evidence>
<dbReference type="SMART" id="SM00173">
    <property type="entry name" value="RAS"/>
    <property type="match status" value="1"/>
</dbReference>
<evidence type="ECO:0000256" key="1">
    <source>
        <dbReference type="ARBA" id="ARBA00004193"/>
    </source>
</evidence>
<organism evidence="9 10">
    <name type="scientific">Stentor coeruleus</name>
    <dbReference type="NCBI Taxonomy" id="5963"/>
    <lineage>
        <taxon>Eukaryota</taxon>
        <taxon>Sar</taxon>
        <taxon>Alveolata</taxon>
        <taxon>Ciliophora</taxon>
        <taxon>Postciliodesmatophora</taxon>
        <taxon>Heterotrichea</taxon>
        <taxon>Heterotrichida</taxon>
        <taxon>Stentoridae</taxon>
        <taxon>Stentor</taxon>
    </lineage>
</organism>
<dbReference type="SMART" id="SM00177">
    <property type="entry name" value="ARF"/>
    <property type="match status" value="1"/>
</dbReference>
<keyword evidence="8" id="KW-0636">Prenylation</keyword>
<name>A0A1R2BGF1_9CILI</name>
<dbReference type="Gene3D" id="3.40.50.300">
    <property type="entry name" value="P-loop containing nucleotide triphosphate hydrolases"/>
    <property type="match status" value="1"/>
</dbReference>
<keyword evidence="7" id="KW-0449">Lipoprotein</keyword>
<dbReference type="FunFam" id="3.40.50.300:FF:000308">
    <property type="entry name" value="ras-related protein RABE1c-like"/>
    <property type="match status" value="1"/>
</dbReference>
<protein>
    <recommendedName>
        <fullName evidence="11">Ras-related protein Rab-8A</fullName>
    </recommendedName>
</protein>
<dbReference type="InterPro" id="IPR001806">
    <property type="entry name" value="Small_GTPase"/>
</dbReference>
<dbReference type="SMART" id="SM00174">
    <property type="entry name" value="RHO"/>
    <property type="match status" value="1"/>
</dbReference>
<dbReference type="PROSITE" id="PS51419">
    <property type="entry name" value="RAB"/>
    <property type="match status" value="1"/>
</dbReference>
<keyword evidence="5" id="KW-0342">GTP-binding</keyword>
<keyword evidence="4" id="KW-0547">Nucleotide-binding</keyword>
<dbReference type="PRINTS" id="PR00449">
    <property type="entry name" value="RASTRNSFRMNG"/>
</dbReference>
<proteinExistence type="inferred from homology"/>
<evidence type="ECO:0000313" key="9">
    <source>
        <dbReference type="EMBL" id="OMJ75804.1"/>
    </source>
</evidence>
<dbReference type="PROSITE" id="PS51421">
    <property type="entry name" value="RAS"/>
    <property type="match status" value="1"/>
</dbReference>
<dbReference type="InterPro" id="IPR027417">
    <property type="entry name" value="P-loop_NTPase"/>
</dbReference>
<evidence type="ECO:0008006" key="11">
    <source>
        <dbReference type="Google" id="ProtNLM"/>
    </source>
</evidence>
<evidence type="ECO:0000256" key="2">
    <source>
        <dbReference type="ARBA" id="ARBA00006270"/>
    </source>
</evidence>
<dbReference type="NCBIfam" id="TIGR00231">
    <property type="entry name" value="small_GTP"/>
    <property type="match status" value="1"/>
</dbReference>
<evidence type="ECO:0000256" key="4">
    <source>
        <dbReference type="ARBA" id="ARBA00022741"/>
    </source>
</evidence>
<evidence type="ECO:0000313" key="10">
    <source>
        <dbReference type="Proteomes" id="UP000187209"/>
    </source>
</evidence>
<dbReference type="GO" id="GO:0005525">
    <property type="term" value="F:GTP binding"/>
    <property type="evidence" value="ECO:0007669"/>
    <property type="project" value="UniProtKB-KW"/>
</dbReference>
<evidence type="ECO:0000256" key="6">
    <source>
        <dbReference type="ARBA" id="ARBA00023136"/>
    </source>
</evidence>
<gene>
    <name evidence="9" type="ORF">SteCoe_24985</name>
</gene>
<dbReference type="EMBL" id="MPUH01000668">
    <property type="protein sequence ID" value="OMJ75804.1"/>
    <property type="molecule type" value="Genomic_DNA"/>
</dbReference>
<reference evidence="9 10" key="1">
    <citation type="submission" date="2016-11" db="EMBL/GenBank/DDBJ databases">
        <title>The macronuclear genome of Stentor coeruleus: a giant cell with tiny introns.</title>
        <authorList>
            <person name="Slabodnick M."/>
            <person name="Ruby J.G."/>
            <person name="Reiff S.B."/>
            <person name="Swart E.C."/>
            <person name="Gosai S."/>
            <person name="Prabakaran S."/>
            <person name="Witkowska E."/>
            <person name="Larue G.E."/>
            <person name="Fisher S."/>
            <person name="Freeman R.M."/>
            <person name="Gunawardena J."/>
            <person name="Chu W."/>
            <person name="Stover N.A."/>
            <person name="Gregory B.D."/>
            <person name="Nowacki M."/>
            <person name="Derisi J."/>
            <person name="Roy S.W."/>
            <person name="Marshall W.F."/>
            <person name="Sood P."/>
        </authorList>
    </citation>
    <scope>NUCLEOTIDE SEQUENCE [LARGE SCALE GENOMIC DNA]</scope>
    <source>
        <strain evidence="9">WM001</strain>
    </source>
</reference>
<comment type="subcellular location">
    <subcellularLocation>
        <location evidence="1">Cell membrane</location>
        <topology evidence="1">Lipid-anchor</topology>
    </subcellularLocation>
</comment>
<sequence>MAKSASQCDYLIKLLIIGDSGVGKTCVLLRFSDNNFTASHLTTIGIDFKLKTIDIDGKSIKLQIWDTAGQERFRTITQTYYKGAMGIILAYDCTDENSFNNIRNWIQQIKMHASDNVSKVLIGNKCDRPDKKISAEQGRSLADELNIQFFETSAKTNINVMETFMYIARDIKERKIGSIVDSSRISVISTNKEDKDKKCCGKQ</sequence>
<evidence type="ECO:0000256" key="5">
    <source>
        <dbReference type="ARBA" id="ARBA00023134"/>
    </source>
</evidence>
<keyword evidence="6" id="KW-0472">Membrane</keyword>
<dbReference type="GO" id="GO:0005886">
    <property type="term" value="C:plasma membrane"/>
    <property type="evidence" value="ECO:0007669"/>
    <property type="project" value="UniProtKB-SubCell"/>
</dbReference>
<comment type="caution">
    <text evidence="9">The sequence shown here is derived from an EMBL/GenBank/DDBJ whole genome shotgun (WGS) entry which is preliminary data.</text>
</comment>
<dbReference type="PROSITE" id="PS51420">
    <property type="entry name" value="RHO"/>
    <property type="match status" value="1"/>
</dbReference>
<dbReference type="SMART" id="SM00175">
    <property type="entry name" value="RAB"/>
    <property type="match status" value="1"/>
</dbReference>